<evidence type="ECO:0000256" key="2">
    <source>
        <dbReference type="ARBA" id="ARBA00011458"/>
    </source>
</evidence>
<evidence type="ECO:0000256" key="4">
    <source>
        <dbReference type="ARBA" id="ARBA00023274"/>
    </source>
</evidence>
<evidence type="ECO:0000256" key="1">
    <source>
        <dbReference type="ARBA" id="ARBA00008561"/>
    </source>
</evidence>
<keyword evidence="7" id="KW-1185">Reference proteome</keyword>
<protein>
    <recommendedName>
        <fullName evidence="5">30S ribosomal protein 3, chloroplastic</fullName>
    </recommendedName>
</protein>
<evidence type="ECO:0000313" key="6">
    <source>
        <dbReference type="EMBL" id="CAA0827702.1"/>
    </source>
</evidence>
<evidence type="ECO:0000256" key="5">
    <source>
        <dbReference type="ARBA" id="ARBA00035379"/>
    </source>
</evidence>
<dbReference type="PANTHER" id="PTHR35108">
    <property type="entry name" value="30S RIBOSOMAL PROTEIN 3, CHLOROPLASTIC"/>
    <property type="match status" value="1"/>
</dbReference>
<dbReference type="AlphaFoldDB" id="A0A9N7RH41"/>
<dbReference type="GO" id="GO:0003735">
    <property type="term" value="F:structural constituent of ribosome"/>
    <property type="evidence" value="ECO:0007669"/>
    <property type="project" value="InterPro"/>
</dbReference>
<gene>
    <name evidence="6" type="ORF">SHERM_23397</name>
</gene>
<dbReference type="OrthoDB" id="1918956at2759"/>
<dbReference type="EMBL" id="CACSLK010027752">
    <property type="protein sequence ID" value="CAA0827702.1"/>
    <property type="molecule type" value="Genomic_DNA"/>
</dbReference>
<sequence length="158" mass="17504">MSIAAGVQPCPTIRPSNLLLATKTLPNHFPLKTPNRSNPKLLKLTASSSAGTLEISASGEEDGPMKKRLVVAKPMERPRLVLKFVWMDKNVGIALDQVIPGGHGTIPVSPYYFWPRKDAWDELRVVLESKPWISRKQAVVLLNQATDIINLWQATAEI</sequence>
<accession>A0A9N7RH41</accession>
<evidence type="ECO:0000256" key="3">
    <source>
        <dbReference type="ARBA" id="ARBA00022980"/>
    </source>
</evidence>
<dbReference type="InterPro" id="IPR006924">
    <property type="entry name" value="Ribosomal_cS23-like"/>
</dbReference>
<organism evidence="6 7">
    <name type="scientific">Striga hermonthica</name>
    <name type="common">Purple witchweed</name>
    <name type="synonym">Buchnera hermonthica</name>
    <dbReference type="NCBI Taxonomy" id="68872"/>
    <lineage>
        <taxon>Eukaryota</taxon>
        <taxon>Viridiplantae</taxon>
        <taxon>Streptophyta</taxon>
        <taxon>Embryophyta</taxon>
        <taxon>Tracheophyta</taxon>
        <taxon>Spermatophyta</taxon>
        <taxon>Magnoliopsida</taxon>
        <taxon>eudicotyledons</taxon>
        <taxon>Gunneridae</taxon>
        <taxon>Pentapetalae</taxon>
        <taxon>asterids</taxon>
        <taxon>lamiids</taxon>
        <taxon>Lamiales</taxon>
        <taxon>Orobanchaceae</taxon>
        <taxon>Buchnereae</taxon>
        <taxon>Striga</taxon>
    </lineage>
</organism>
<dbReference type="GO" id="GO:0006412">
    <property type="term" value="P:translation"/>
    <property type="evidence" value="ECO:0007669"/>
    <property type="project" value="InterPro"/>
</dbReference>
<dbReference type="Proteomes" id="UP001153555">
    <property type="component" value="Unassembled WGS sequence"/>
</dbReference>
<keyword evidence="4" id="KW-0687">Ribonucleoprotein</keyword>
<dbReference type="GO" id="GO:1990904">
    <property type="term" value="C:ribonucleoprotein complex"/>
    <property type="evidence" value="ECO:0007669"/>
    <property type="project" value="UniProtKB-KW"/>
</dbReference>
<dbReference type="Pfam" id="PF04839">
    <property type="entry name" value="PSRP-3_Ycf65"/>
    <property type="match status" value="1"/>
</dbReference>
<comment type="similarity">
    <text evidence="1">Belongs to the chloroplast-specific ribosomal protein cS23 family.</text>
</comment>
<dbReference type="InterPro" id="IPR038447">
    <property type="entry name" value="PSRP-3/Ycf65_sf"/>
</dbReference>
<proteinExistence type="inferred from homology"/>
<name>A0A9N7RH41_STRHE</name>
<dbReference type="Gene3D" id="3.30.390.140">
    <property type="match status" value="1"/>
</dbReference>
<dbReference type="PANTHER" id="PTHR35108:SF1">
    <property type="entry name" value="OS04G0461100 PROTEIN"/>
    <property type="match status" value="1"/>
</dbReference>
<keyword evidence="3 6" id="KW-0689">Ribosomal protein</keyword>
<dbReference type="GO" id="GO:0005840">
    <property type="term" value="C:ribosome"/>
    <property type="evidence" value="ECO:0007669"/>
    <property type="project" value="UniProtKB-KW"/>
</dbReference>
<comment type="subunit">
    <text evidence="2">Part of the 30S ribosomal subunit.</text>
</comment>
<evidence type="ECO:0000313" key="7">
    <source>
        <dbReference type="Proteomes" id="UP001153555"/>
    </source>
</evidence>
<comment type="caution">
    <text evidence="6">The sequence shown here is derived from an EMBL/GenBank/DDBJ whole genome shotgun (WGS) entry which is preliminary data.</text>
</comment>
<reference evidence="6" key="1">
    <citation type="submission" date="2019-12" db="EMBL/GenBank/DDBJ databases">
        <authorList>
            <person name="Scholes J."/>
        </authorList>
    </citation>
    <scope>NUCLEOTIDE SEQUENCE</scope>
</reference>